<dbReference type="GO" id="GO:0005737">
    <property type="term" value="C:cytoplasm"/>
    <property type="evidence" value="ECO:0007669"/>
    <property type="project" value="InterPro"/>
</dbReference>
<comment type="caution">
    <text evidence="3">The sequence shown here is derived from an EMBL/GenBank/DDBJ whole genome shotgun (WGS) entry which is preliminary data.</text>
</comment>
<dbReference type="SUPFAM" id="SSF53743">
    <property type="entry name" value="FucI/AraA N-terminal and middle domains"/>
    <property type="match status" value="1"/>
</dbReference>
<dbReference type="AlphaFoldDB" id="A0A399ESZ0"/>
<evidence type="ECO:0000313" key="3">
    <source>
        <dbReference type="EMBL" id="RIH86169.1"/>
    </source>
</evidence>
<evidence type="ECO:0008006" key="5">
    <source>
        <dbReference type="Google" id="ProtNLM"/>
    </source>
</evidence>
<sequence length="440" mass="47310">MLRIGLVPIVRPLFRGARFGLERASAQALQSLGGELGFELAYVSGPVADAAQAEAAARAAWAANLDLLLVEHVTFATGDVFLPLLELPLPVGLWALPEVWDTGPLPQNAVCGLNLGVSLLGKPAKWFYGAPEDSWFRERLGLTLAALRGVKALRQGRVLWLGGPAPGFFAFDALPETGMRVERAGLEVLWEALDRVRESDVDALAAAFDELAEYPVEVLRPAFRLELALAEVARGYDGVALREWPEIPDRAGVMAYSAMARLADAGHTFAPEGDVLGLAGQLALQAVSGKPAILLDVSHFGAKGLMLWHGGEAPRAWAGGPTRLIPHFNRGLPAVRDMPLKAGPISGLRLLPGRRAVVHGGHLSGEKGYDGDSSWLVAASWAGEPLEPRQFLASWLNHRLPHHLAVGMGEHQPALMELCAWLGLEVLPADPEENRLVWRA</sequence>
<dbReference type="OrthoDB" id="5838738at2"/>
<gene>
    <name evidence="3" type="ORF">Mterra_01520</name>
</gene>
<proteinExistence type="predicted"/>
<evidence type="ECO:0000256" key="1">
    <source>
        <dbReference type="ARBA" id="ARBA00023235"/>
    </source>
</evidence>
<dbReference type="GO" id="GO:0016861">
    <property type="term" value="F:intramolecular oxidoreductase activity, interconverting aldoses and ketoses"/>
    <property type="evidence" value="ECO:0007669"/>
    <property type="project" value="InterPro"/>
</dbReference>
<protein>
    <recommendedName>
        <fullName evidence="5">Fucose isomerase</fullName>
    </recommendedName>
</protein>
<keyword evidence="4" id="KW-1185">Reference proteome</keyword>
<name>A0A399ESZ0_9DEIN</name>
<evidence type="ECO:0000256" key="2">
    <source>
        <dbReference type="ARBA" id="ARBA00023277"/>
    </source>
</evidence>
<reference evidence="3 4" key="1">
    <citation type="submission" date="2018-08" db="EMBL/GenBank/DDBJ databases">
        <title>Meiothermus terrae DSM 26712 genome sequencing project.</title>
        <authorList>
            <person name="Da Costa M.S."/>
            <person name="Albuquerque L."/>
            <person name="Raposo P."/>
            <person name="Froufe H.J.C."/>
            <person name="Barroso C.S."/>
            <person name="Egas C."/>
        </authorList>
    </citation>
    <scope>NUCLEOTIDE SEQUENCE [LARGE SCALE GENOMIC DNA]</scope>
    <source>
        <strain evidence="3 4">DSM 26712</strain>
    </source>
</reference>
<dbReference type="Proteomes" id="UP000265715">
    <property type="component" value="Unassembled WGS sequence"/>
</dbReference>
<dbReference type="PANTHER" id="PTHR36120:SF1">
    <property type="entry name" value="L-FUCOSE ISOMERASE C-TERMINAL DOMAIN-CONTAINING PROTEIN"/>
    <property type="match status" value="1"/>
</dbReference>
<accession>A0A399ESZ0</accession>
<keyword evidence="1" id="KW-0413">Isomerase</keyword>
<dbReference type="PANTHER" id="PTHR36120">
    <property type="entry name" value="FUCOSE ISOMERASE"/>
    <property type="match status" value="1"/>
</dbReference>
<evidence type="ECO:0000313" key="4">
    <source>
        <dbReference type="Proteomes" id="UP000265715"/>
    </source>
</evidence>
<dbReference type="EMBL" id="QXDL01000049">
    <property type="protein sequence ID" value="RIH86169.1"/>
    <property type="molecule type" value="Genomic_DNA"/>
</dbReference>
<organism evidence="3 4">
    <name type="scientific">Calidithermus terrae</name>
    <dbReference type="NCBI Taxonomy" id="1408545"/>
    <lineage>
        <taxon>Bacteria</taxon>
        <taxon>Thermotogati</taxon>
        <taxon>Deinococcota</taxon>
        <taxon>Deinococci</taxon>
        <taxon>Thermales</taxon>
        <taxon>Thermaceae</taxon>
        <taxon>Calidithermus</taxon>
    </lineage>
</organism>
<keyword evidence="2" id="KW-0119">Carbohydrate metabolism</keyword>
<dbReference type="RefSeq" id="WP_119314656.1">
    <property type="nucleotide sequence ID" value="NZ_QXDL01000049.1"/>
</dbReference>
<dbReference type="InterPro" id="IPR009015">
    <property type="entry name" value="Fucose_isomerase_N/cen_sf"/>
</dbReference>
<dbReference type="GO" id="GO:0005996">
    <property type="term" value="P:monosaccharide metabolic process"/>
    <property type="evidence" value="ECO:0007669"/>
    <property type="project" value="InterPro"/>
</dbReference>